<feature type="region of interest" description="Disordered" evidence="1">
    <location>
        <begin position="175"/>
        <end position="199"/>
    </location>
</feature>
<proteinExistence type="predicted"/>
<reference evidence="2 3" key="1">
    <citation type="submission" date="2024-09" db="EMBL/GenBank/DDBJ databases">
        <authorList>
            <person name="Sun Q."/>
            <person name="Mori K."/>
        </authorList>
    </citation>
    <scope>NUCLEOTIDE SEQUENCE [LARGE SCALE GENOMIC DNA]</scope>
    <source>
        <strain evidence="2 3">CCM 7468</strain>
    </source>
</reference>
<organism evidence="2 3">
    <name type="scientific">Muricoccus vinaceus</name>
    <dbReference type="NCBI Taxonomy" id="424704"/>
    <lineage>
        <taxon>Bacteria</taxon>
        <taxon>Pseudomonadati</taxon>
        <taxon>Pseudomonadota</taxon>
        <taxon>Alphaproteobacteria</taxon>
        <taxon>Acetobacterales</taxon>
        <taxon>Roseomonadaceae</taxon>
        <taxon>Muricoccus</taxon>
    </lineage>
</organism>
<keyword evidence="3" id="KW-1185">Reference proteome</keyword>
<protein>
    <recommendedName>
        <fullName evidence="4">Cell division protein FtsL</fullName>
    </recommendedName>
</protein>
<name>A0ABV6IN23_9PROT</name>
<feature type="region of interest" description="Disordered" evidence="1">
    <location>
        <begin position="300"/>
        <end position="355"/>
    </location>
</feature>
<evidence type="ECO:0008006" key="4">
    <source>
        <dbReference type="Google" id="ProtNLM"/>
    </source>
</evidence>
<evidence type="ECO:0000256" key="1">
    <source>
        <dbReference type="SAM" id="MobiDB-lite"/>
    </source>
</evidence>
<feature type="compositionally biased region" description="Low complexity" evidence="1">
    <location>
        <begin position="255"/>
        <end position="269"/>
    </location>
</feature>
<feature type="compositionally biased region" description="Basic and acidic residues" evidence="1">
    <location>
        <begin position="190"/>
        <end position="199"/>
    </location>
</feature>
<evidence type="ECO:0000313" key="2">
    <source>
        <dbReference type="EMBL" id="MFC0384757.1"/>
    </source>
</evidence>
<sequence length="355" mass="36247">MIRPLTFLSLMAAAGAGLHLYGVKHEVSQLEKTLRETVKQTELARERTAVLRAEWALLNEPERLRAAATRNLPLDVMQTAQFVRPADLDRRLPAAVAFAGAPSLFGPGSRADASVASAGPAPAQAAAGATVPAPVASATPMAAVLAAAASAAARVAHSAMTPAAQAAQNASVSVVPLPVPPRSPAAARPSTERLPERTERTPVVVVERVPATPASRPAPAAPERAPAPIERVTLPPAPVSPPRPTQMAAVLPAPPRAAEAPKAPRAARAGDQPGELDRGMNLAAPPQPPALLRTALHMRPPAQPSAQPRAMAQAMAPRSGEATSALGSVFGTGRPSLAPPVPVASASAATLDRGR</sequence>
<feature type="compositionally biased region" description="Low complexity" evidence="1">
    <location>
        <begin position="300"/>
        <end position="319"/>
    </location>
</feature>
<evidence type="ECO:0000313" key="3">
    <source>
        <dbReference type="Proteomes" id="UP001589789"/>
    </source>
</evidence>
<dbReference type="Proteomes" id="UP001589789">
    <property type="component" value="Unassembled WGS sequence"/>
</dbReference>
<dbReference type="RefSeq" id="WP_377048848.1">
    <property type="nucleotide sequence ID" value="NZ_JBHLVZ010000002.1"/>
</dbReference>
<dbReference type="EMBL" id="JBHLVZ010000002">
    <property type="protein sequence ID" value="MFC0384757.1"/>
    <property type="molecule type" value="Genomic_DNA"/>
</dbReference>
<accession>A0ABV6IN23</accession>
<comment type="caution">
    <text evidence="2">The sequence shown here is derived from an EMBL/GenBank/DDBJ whole genome shotgun (WGS) entry which is preliminary data.</text>
</comment>
<gene>
    <name evidence="2" type="ORF">ACFFIC_04235</name>
</gene>
<feature type="region of interest" description="Disordered" evidence="1">
    <location>
        <begin position="255"/>
        <end position="281"/>
    </location>
</feature>